<keyword evidence="2" id="KW-1185">Reference proteome</keyword>
<dbReference type="EMBL" id="BMZB01000001">
    <property type="protein sequence ID" value="GGZ22817.1"/>
    <property type="molecule type" value="Genomic_DNA"/>
</dbReference>
<dbReference type="Proteomes" id="UP000662572">
    <property type="component" value="Unassembled WGS sequence"/>
</dbReference>
<gene>
    <name evidence="1" type="ORF">GCM10011273_04600</name>
</gene>
<sequence>MRAVSADAKTCVNAVTSEKVSGLNTKRSVSIRVAVGGVCNLGGVKLKSLPPKSFDIIGVCP</sequence>
<proteinExistence type="predicted"/>
<evidence type="ECO:0000313" key="1">
    <source>
        <dbReference type="EMBL" id="GGZ22817.1"/>
    </source>
</evidence>
<comment type="caution">
    <text evidence="1">The sequence shown here is derived from an EMBL/GenBank/DDBJ whole genome shotgun (WGS) entry which is preliminary data.</text>
</comment>
<dbReference type="AlphaFoldDB" id="A0A918PV26"/>
<evidence type="ECO:0000313" key="2">
    <source>
        <dbReference type="Proteomes" id="UP000662572"/>
    </source>
</evidence>
<protein>
    <submittedName>
        <fullName evidence="1">Uncharacterized protein</fullName>
    </submittedName>
</protein>
<accession>A0A918PV26</accession>
<reference evidence="1" key="1">
    <citation type="journal article" date="2014" name="Int. J. Syst. Evol. Microbiol.">
        <title>Complete genome sequence of Corynebacterium casei LMG S-19264T (=DSM 44701T), isolated from a smear-ripened cheese.</title>
        <authorList>
            <consortium name="US DOE Joint Genome Institute (JGI-PGF)"/>
            <person name="Walter F."/>
            <person name="Albersmeier A."/>
            <person name="Kalinowski J."/>
            <person name="Ruckert C."/>
        </authorList>
    </citation>
    <scope>NUCLEOTIDE SEQUENCE</scope>
    <source>
        <strain evidence="1">KCTC 32296</strain>
    </source>
</reference>
<reference evidence="1" key="2">
    <citation type="submission" date="2020-09" db="EMBL/GenBank/DDBJ databases">
        <authorList>
            <person name="Sun Q."/>
            <person name="Kim S."/>
        </authorList>
    </citation>
    <scope>NUCLEOTIDE SEQUENCE</scope>
    <source>
        <strain evidence="1">KCTC 32296</strain>
    </source>
</reference>
<organism evidence="1 2">
    <name type="scientific">Asticcacaulis endophyticus</name>
    <dbReference type="NCBI Taxonomy" id="1395890"/>
    <lineage>
        <taxon>Bacteria</taxon>
        <taxon>Pseudomonadati</taxon>
        <taxon>Pseudomonadota</taxon>
        <taxon>Alphaproteobacteria</taxon>
        <taxon>Caulobacterales</taxon>
        <taxon>Caulobacteraceae</taxon>
        <taxon>Asticcacaulis</taxon>
    </lineage>
</organism>
<name>A0A918PV26_9CAUL</name>